<dbReference type="InterPro" id="IPR001138">
    <property type="entry name" value="Zn2Cys6_DnaBD"/>
</dbReference>
<sequence>MPLSSTCQNCAKSKVRCVRNSEESDICSRCARLNKQCVYRETGRRFRGFKKDRQIEALESRINELITHSELTSVNQTTRGNATYNLNGEETEKTTLDVISQGLIDMETAQSFVDIFKTDMMLHFPFVVISPQVTASDLRQQKPFLFLAVLASAAYSKMPLQRLLGKEMKKVIASRMVMHGEVSFELLQGILVFLAWSHYHSRPHRYTQFLQLAIGLMVELRLDRPPETKTWKTAIKFNKEYALDDERYVRPSWGLDEQRAVVGCYYLSSTIAILLHKPSCFPNIAPYLEQCCQSIYNEGEIPHDKYILHIFQLQTIAEKINSLSWNHGAELGSTGSAAELYVSNIKSDLDRLRSQLPLGFSETPVMAMQLYSTELFLYQLSLSQKSAQPSRSGYSIVSETWWDEIFCSGITAAENILNMYMGLPLGGEQAFNNTQWVQMAFCILVASRQFVAASRMGKAALIPQSRTWPEALEKLRQRLGALSTTQVDLDGDRDVFADFEKRVCRIQGWCDRNFDSSEATFPPRSLAERQDIGPEAATGLPYDTSILSLDMLGHPSLIGDDSQLAADIFFPSTLEMMTDWI</sequence>
<name>A0A5N6VBD7_ASPTM</name>
<comment type="subcellular location">
    <subcellularLocation>
        <location evidence="1">Nucleus</location>
    </subcellularLocation>
</comment>
<evidence type="ECO:0000256" key="5">
    <source>
        <dbReference type="ARBA" id="ARBA00023163"/>
    </source>
</evidence>
<evidence type="ECO:0000313" key="9">
    <source>
        <dbReference type="Proteomes" id="UP000326950"/>
    </source>
</evidence>
<dbReference type="InterPro" id="IPR036864">
    <property type="entry name" value="Zn2-C6_fun-type_DNA-bd_sf"/>
</dbReference>
<keyword evidence="9" id="KW-1185">Reference proteome</keyword>
<evidence type="ECO:0000256" key="4">
    <source>
        <dbReference type="ARBA" id="ARBA00023125"/>
    </source>
</evidence>
<keyword evidence="3" id="KW-0805">Transcription regulation</keyword>
<dbReference type="CDD" id="cd00067">
    <property type="entry name" value="GAL4"/>
    <property type="match status" value="1"/>
</dbReference>
<evidence type="ECO:0000259" key="7">
    <source>
        <dbReference type="PROSITE" id="PS50048"/>
    </source>
</evidence>
<dbReference type="GO" id="GO:0008270">
    <property type="term" value="F:zinc ion binding"/>
    <property type="evidence" value="ECO:0007669"/>
    <property type="project" value="InterPro"/>
</dbReference>
<evidence type="ECO:0000256" key="6">
    <source>
        <dbReference type="ARBA" id="ARBA00023242"/>
    </source>
</evidence>
<dbReference type="SMART" id="SM00066">
    <property type="entry name" value="GAL4"/>
    <property type="match status" value="1"/>
</dbReference>
<dbReference type="Gene3D" id="4.10.240.10">
    <property type="entry name" value="Zn(2)-C6 fungal-type DNA-binding domain"/>
    <property type="match status" value="1"/>
</dbReference>
<evidence type="ECO:0000256" key="1">
    <source>
        <dbReference type="ARBA" id="ARBA00004123"/>
    </source>
</evidence>
<dbReference type="InterPro" id="IPR051089">
    <property type="entry name" value="prtT"/>
</dbReference>
<dbReference type="PROSITE" id="PS50048">
    <property type="entry name" value="ZN2_CY6_FUNGAL_2"/>
    <property type="match status" value="1"/>
</dbReference>
<evidence type="ECO:0000256" key="2">
    <source>
        <dbReference type="ARBA" id="ARBA00022833"/>
    </source>
</evidence>
<dbReference type="AlphaFoldDB" id="A0A5N6VBD7"/>
<gene>
    <name evidence="8" type="ORF">BDV40DRAFT_94065</name>
</gene>
<evidence type="ECO:0000313" key="8">
    <source>
        <dbReference type="EMBL" id="KAE8168143.1"/>
    </source>
</evidence>
<keyword evidence="6" id="KW-0539">Nucleus</keyword>
<keyword evidence="5" id="KW-0804">Transcription</keyword>
<dbReference type="Proteomes" id="UP000326950">
    <property type="component" value="Unassembled WGS sequence"/>
</dbReference>
<accession>A0A5N6VBD7</accession>
<dbReference type="GO" id="GO:0009893">
    <property type="term" value="P:positive regulation of metabolic process"/>
    <property type="evidence" value="ECO:0007669"/>
    <property type="project" value="UniProtKB-ARBA"/>
</dbReference>
<dbReference type="CDD" id="cd12148">
    <property type="entry name" value="fungal_TF_MHR"/>
    <property type="match status" value="1"/>
</dbReference>
<dbReference type="PANTHER" id="PTHR31845">
    <property type="entry name" value="FINGER DOMAIN PROTEIN, PUTATIVE-RELATED"/>
    <property type="match status" value="1"/>
</dbReference>
<dbReference type="OrthoDB" id="5226580at2759"/>
<keyword evidence="4" id="KW-0238">DNA-binding</keyword>
<dbReference type="GO" id="GO:0000976">
    <property type="term" value="F:transcription cis-regulatory region binding"/>
    <property type="evidence" value="ECO:0007669"/>
    <property type="project" value="TreeGrafter"/>
</dbReference>
<dbReference type="GO" id="GO:0005634">
    <property type="term" value="C:nucleus"/>
    <property type="evidence" value="ECO:0007669"/>
    <property type="project" value="UniProtKB-SubCell"/>
</dbReference>
<protein>
    <recommendedName>
        <fullName evidence="7">Zn(2)-C6 fungal-type domain-containing protein</fullName>
    </recommendedName>
</protein>
<organism evidence="8 9">
    <name type="scientific">Aspergillus tamarii</name>
    <dbReference type="NCBI Taxonomy" id="41984"/>
    <lineage>
        <taxon>Eukaryota</taxon>
        <taxon>Fungi</taxon>
        <taxon>Dikarya</taxon>
        <taxon>Ascomycota</taxon>
        <taxon>Pezizomycotina</taxon>
        <taxon>Eurotiomycetes</taxon>
        <taxon>Eurotiomycetidae</taxon>
        <taxon>Eurotiales</taxon>
        <taxon>Aspergillaceae</taxon>
        <taxon>Aspergillus</taxon>
        <taxon>Aspergillus subgen. Circumdati</taxon>
    </lineage>
</organism>
<dbReference type="EMBL" id="ML738586">
    <property type="protein sequence ID" value="KAE8168143.1"/>
    <property type="molecule type" value="Genomic_DNA"/>
</dbReference>
<reference evidence="8 9" key="1">
    <citation type="submission" date="2019-04" db="EMBL/GenBank/DDBJ databases">
        <title>Friends and foes A comparative genomics study of 23 Aspergillus species from section Flavi.</title>
        <authorList>
            <consortium name="DOE Joint Genome Institute"/>
            <person name="Kjaerbolling I."/>
            <person name="Vesth T."/>
            <person name="Frisvad J.C."/>
            <person name="Nybo J.L."/>
            <person name="Theobald S."/>
            <person name="Kildgaard S."/>
            <person name="Isbrandt T."/>
            <person name="Kuo A."/>
            <person name="Sato A."/>
            <person name="Lyhne E.K."/>
            <person name="Kogle M.E."/>
            <person name="Wiebenga A."/>
            <person name="Kun R.S."/>
            <person name="Lubbers R.J."/>
            <person name="Makela M.R."/>
            <person name="Barry K."/>
            <person name="Chovatia M."/>
            <person name="Clum A."/>
            <person name="Daum C."/>
            <person name="Haridas S."/>
            <person name="He G."/>
            <person name="LaButti K."/>
            <person name="Lipzen A."/>
            <person name="Mondo S."/>
            <person name="Riley R."/>
            <person name="Salamov A."/>
            <person name="Simmons B.A."/>
            <person name="Magnuson J.K."/>
            <person name="Henrissat B."/>
            <person name="Mortensen U.H."/>
            <person name="Larsen T.O."/>
            <person name="Devries R.P."/>
            <person name="Grigoriev I.V."/>
            <person name="Machida M."/>
            <person name="Baker S.E."/>
            <person name="Andersen M.R."/>
        </authorList>
    </citation>
    <scope>NUCLEOTIDE SEQUENCE [LARGE SCALE GENOMIC DNA]</scope>
    <source>
        <strain evidence="8 9">CBS 117626</strain>
    </source>
</reference>
<dbReference type="SUPFAM" id="SSF57701">
    <property type="entry name" value="Zn2/Cys6 DNA-binding domain"/>
    <property type="match status" value="1"/>
</dbReference>
<dbReference type="PROSITE" id="PS00463">
    <property type="entry name" value="ZN2_CY6_FUNGAL_1"/>
    <property type="match status" value="1"/>
</dbReference>
<dbReference type="PANTHER" id="PTHR31845:SF37">
    <property type="entry name" value="TRANSCRIPTION FACTOR DOMAIN-CONTAINING PROTEIN"/>
    <property type="match status" value="1"/>
</dbReference>
<dbReference type="Pfam" id="PF00172">
    <property type="entry name" value="Zn_clus"/>
    <property type="match status" value="1"/>
</dbReference>
<feature type="domain" description="Zn(2)-C6 fungal-type" evidence="7">
    <location>
        <begin position="6"/>
        <end position="39"/>
    </location>
</feature>
<dbReference type="GO" id="GO:0000981">
    <property type="term" value="F:DNA-binding transcription factor activity, RNA polymerase II-specific"/>
    <property type="evidence" value="ECO:0007669"/>
    <property type="project" value="InterPro"/>
</dbReference>
<proteinExistence type="predicted"/>
<keyword evidence="2" id="KW-0862">Zinc</keyword>
<evidence type="ECO:0000256" key="3">
    <source>
        <dbReference type="ARBA" id="ARBA00023015"/>
    </source>
</evidence>